<name>A0A7S2I658_9EUKA</name>
<evidence type="ECO:0000256" key="2">
    <source>
        <dbReference type="SAM" id="Phobius"/>
    </source>
</evidence>
<feature type="transmembrane region" description="Helical" evidence="2">
    <location>
        <begin position="216"/>
        <end position="234"/>
    </location>
</feature>
<evidence type="ECO:0000256" key="1">
    <source>
        <dbReference type="SAM" id="MobiDB-lite"/>
    </source>
</evidence>
<reference evidence="3" key="1">
    <citation type="submission" date="2021-01" db="EMBL/GenBank/DDBJ databases">
        <authorList>
            <person name="Corre E."/>
            <person name="Pelletier E."/>
            <person name="Niang G."/>
            <person name="Scheremetjew M."/>
            <person name="Finn R."/>
            <person name="Kale V."/>
            <person name="Holt S."/>
            <person name="Cochrane G."/>
            <person name="Meng A."/>
            <person name="Brown T."/>
            <person name="Cohen L."/>
        </authorList>
    </citation>
    <scope>NUCLEOTIDE SEQUENCE</scope>
    <source>
        <strain evidence="3">UTEX LB 985</strain>
    </source>
</reference>
<keyword evidence="2" id="KW-0812">Transmembrane</keyword>
<accession>A0A7S2I658</accession>
<dbReference type="EMBL" id="HBGU01058010">
    <property type="protein sequence ID" value="CAD9510041.1"/>
    <property type="molecule type" value="Transcribed_RNA"/>
</dbReference>
<evidence type="ECO:0000313" key="3">
    <source>
        <dbReference type="EMBL" id="CAD9510041.1"/>
    </source>
</evidence>
<feature type="compositionally biased region" description="Low complexity" evidence="1">
    <location>
        <begin position="44"/>
        <end position="55"/>
    </location>
</feature>
<feature type="transmembrane region" description="Helical" evidence="2">
    <location>
        <begin position="167"/>
        <end position="196"/>
    </location>
</feature>
<protein>
    <submittedName>
        <fullName evidence="3">Uncharacterized protein</fullName>
    </submittedName>
</protein>
<proteinExistence type="predicted"/>
<organism evidence="3">
    <name type="scientific">Haptolina brevifila</name>
    <dbReference type="NCBI Taxonomy" id="156173"/>
    <lineage>
        <taxon>Eukaryota</taxon>
        <taxon>Haptista</taxon>
        <taxon>Haptophyta</taxon>
        <taxon>Prymnesiophyceae</taxon>
        <taxon>Prymnesiales</taxon>
        <taxon>Prymnesiaceae</taxon>
        <taxon>Haptolina</taxon>
    </lineage>
</organism>
<gene>
    <name evidence="3" type="ORF">CBRE1094_LOCUS31518</name>
</gene>
<sequence>MRALERETAVPLTVGAPQVAVSAGPESRRRKTLASVSRENAVGATTATSATLSATPRQRRSKSPEASGRTAAGMYSITSGGVHAIGLPLGRAEGRVSRAPASAAVGASCLLFVVIAAHGCLYGGDPLTAALALSQAAASVAADCIANKEPAVMGPCAIQRACACDKGIATALVLWLVVLSTTTVSGWMALAVAPLAPVLAWSRASASRAVWVWRHSLWHCFAVALAVGVLEAVYRSQRWRERMQLLSRMHLQNARVTGHAHVLVATAAWQLPLALGPLVVGALVTCLGMRPKASSLTTKQG</sequence>
<keyword evidence="2" id="KW-0472">Membrane</keyword>
<dbReference type="AlphaFoldDB" id="A0A7S2I658"/>
<feature type="region of interest" description="Disordered" evidence="1">
    <location>
        <begin position="1"/>
        <end position="70"/>
    </location>
</feature>
<keyword evidence="2" id="KW-1133">Transmembrane helix</keyword>